<dbReference type="InterPro" id="IPR036942">
    <property type="entry name" value="Beta-barrel_TonB_sf"/>
</dbReference>
<dbReference type="InterPro" id="IPR037066">
    <property type="entry name" value="Plug_dom_sf"/>
</dbReference>
<dbReference type="Gene3D" id="2.170.130.10">
    <property type="entry name" value="TonB-dependent receptor, plug domain"/>
    <property type="match status" value="1"/>
</dbReference>
<dbReference type="InterPro" id="IPR039426">
    <property type="entry name" value="TonB-dep_rcpt-like"/>
</dbReference>
<keyword evidence="13" id="KW-0675">Receptor</keyword>
<evidence type="ECO:0000256" key="4">
    <source>
        <dbReference type="ARBA" id="ARBA00022692"/>
    </source>
</evidence>
<evidence type="ECO:0000256" key="10">
    <source>
        <dbReference type="SAM" id="SignalP"/>
    </source>
</evidence>
<evidence type="ECO:0000256" key="9">
    <source>
        <dbReference type="RuleBase" id="RU003357"/>
    </source>
</evidence>
<evidence type="ECO:0000256" key="8">
    <source>
        <dbReference type="PROSITE-ProRule" id="PRU01360"/>
    </source>
</evidence>
<keyword evidence="4 8" id="KW-0812">Transmembrane</keyword>
<keyword evidence="6 8" id="KW-0472">Membrane</keyword>
<evidence type="ECO:0000256" key="3">
    <source>
        <dbReference type="ARBA" id="ARBA00022452"/>
    </source>
</evidence>
<evidence type="ECO:0000256" key="6">
    <source>
        <dbReference type="ARBA" id="ARBA00023136"/>
    </source>
</evidence>
<dbReference type="PANTHER" id="PTHR47234">
    <property type="match status" value="1"/>
</dbReference>
<dbReference type="InterPro" id="IPR000531">
    <property type="entry name" value="Beta-barrel_TonB"/>
</dbReference>
<accession>A0ABP7MZQ6</accession>
<dbReference type="PROSITE" id="PS52016">
    <property type="entry name" value="TONB_DEPENDENT_REC_3"/>
    <property type="match status" value="1"/>
</dbReference>
<reference evidence="14" key="1">
    <citation type="journal article" date="2019" name="Int. J. Syst. Evol. Microbiol.">
        <title>The Global Catalogue of Microorganisms (GCM) 10K type strain sequencing project: providing services to taxonomists for standard genome sequencing and annotation.</title>
        <authorList>
            <consortium name="The Broad Institute Genomics Platform"/>
            <consortium name="The Broad Institute Genome Sequencing Center for Infectious Disease"/>
            <person name="Wu L."/>
            <person name="Ma J."/>
        </authorList>
    </citation>
    <scope>NUCLEOTIDE SEQUENCE [LARGE SCALE GENOMIC DNA]</scope>
    <source>
        <strain evidence="14">JCM 16916</strain>
    </source>
</reference>
<gene>
    <name evidence="13" type="ORF">GCM10022229_29130</name>
</gene>
<evidence type="ECO:0000256" key="5">
    <source>
        <dbReference type="ARBA" id="ARBA00023077"/>
    </source>
</evidence>
<keyword evidence="3 8" id="KW-1134">Transmembrane beta strand</keyword>
<dbReference type="Gene3D" id="2.40.170.20">
    <property type="entry name" value="TonB-dependent receptor, beta-barrel domain"/>
    <property type="match status" value="1"/>
</dbReference>
<feature type="domain" description="TonB-dependent receptor plug" evidence="12">
    <location>
        <begin position="60"/>
        <end position="172"/>
    </location>
</feature>
<organism evidence="13 14">
    <name type="scientific">Luteimonas lutimaris</name>
    <dbReference type="NCBI Taxonomy" id="698645"/>
    <lineage>
        <taxon>Bacteria</taxon>
        <taxon>Pseudomonadati</taxon>
        <taxon>Pseudomonadota</taxon>
        <taxon>Gammaproteobacteria</taxon>
        <taxon>Lysobacterales</taxon>
        <taxon>Lysobacteraceae</taxon>
        <taxon>Luteimonas</taxon>
    </lineage>
</organism>
<dbReference type="Proteomes" id="UP001501727">
    <property type="component" value="Unassembled WGS sequence"/>
</dbReference>
<keyword evidence="14" id="KW-1185">Reference proteome</keyword>
<evidence type="ECO:0000256" key="2">
    <source>
        <dbReference type="ARBA" id="ARBA00022448"/>
    </source>
</evidence>
<evidence type="ECO:0000313" key="14">
    <source>
        <dbReference type="Proteomes" id="UP001501727"/>
    </source>
</evidence>
<feature type="chain" id="PRO_5045077494" evidence="10">
    <location>
        <begin position="32"/>
        <end position="963"/>
    </location>
</feature>
<comment type="subcellular location">
    <subcellularLocation>
        <location evidence="1 8">Cell outer membrane</location>
        <topology evidence="1 8">Multi-pass membrane protein</topology>
    </subcellularLocation>
</comment>
<evidence type="ECO:0000256" key="1">
    <source>
        <dbReference type="ARBA" id="ARBA00004571"/>
    </source>
</evidence>
<protein>
    <submittedName>
        <fullName evidence="13">TonB-dependent receptor</fullName>
    </submittedName>
</protein>
<keyword evidence="7 8" id="KW-0998">Cell outer membrane</keyword>
<dbReference type="SUPFAM" id="SSF56935">
    <property type="entry name" value="Porins"/>
    <property type="match status" value="1"/>
</dbReference>
<evidence type="ECO:0000259" key="12">
    <source>
        <dbReference type="Pfam" id="PF07715"/>
    </source>
</evidence>
<dbReference type="InterPro" id="IPR012910">
    <property type="entry name" value="Plug_dom"/>
</dbReference>
<evidence type="ECO:0000259" key="11">
    <source>
        <dbReference type="Pfam" id="PF00593"/>
    </source>
</evidence>
<keyword evidence="5 9" id="KW-0798">TonB box</keyword>
<feature type="signal peptide" evidence="10">
    <location>
        <begin position="1"/>
        <end position="31"/>
    </location>
</feature>
<dbReference type="PANTHER" id="PTHR47234:SF2">
    <property type="entry name" value="TONB-DEPENDENT RECEPTOR"/>
    <property type="match status" value="1"/>
</dbReference>
<evidence type="ECO:0000256" key="7">
    <source>
        <dbReference type="ARBA" id="ARBA00023237"/>
    </source>
</evidence>
<proteinExistence type="inferred from homology"/>
<name>A0ABP7MZQ6_9GAMM</name>
<sequence length="963" mass="104624">MTLKTTKLRDAISMVLAVSATTLMGSGVAFAQDTSSDQDSTTTLDRIEVTGSRIPRAEIENEQPIITISRAQIEEQGFSSVADILQNLTSAGSPAISRADALSSGESVGGYYIDLRNLGANRTLVLLNGKRLGVDTNGLQDLSQVPMSAIERIEVLKDGASSIYGSDAIAGVVNVITRRNFEGAEFNGYIGAFDEGEAKQNYSVTLGASNDRGGITVSAEYAKDDPVYGKNREFSKYGNSPDLPYDGWSLVSQNGLWLGNVNDAGDFTDPSCASGLCTLDKGSDPRNPANYHDITAAEQANANEQMMVQTGIERKSLFTSAYYDITDTIRFTTDIGYNRRTTDQQIAGYPGQYYYGLVSADSYFNPNPTAGDAYWLRRFWEVPRTTQSQLDTFRVTLGLEGTLEFGEDRLWNWDVGFLSNENTVNKTGRGDAYLPSLQASIGPSFYNAETGRVECGTAANPIPFGGAYGAGECMPFNPFLPYGEAGDGSLGDTALQTYLFPEYHDHGKTKTTDYTANLAGTLFSLPAGDLGLAVGIEHRREQGRFVPDAVNQTAQSTGLPATTTAGSYELDEAYVELEIPVLADVPGAKELTFNVASRYSDYSNFGDTINNKFQMRWRPMDGLLVRATYADGFRAPAINDLYGGTGGSYEFYTDPCAVGQPGNGGAACTAAGVPADYVQIGQAGAPCTTYPCQTGYQFTNGSNPNLTAEMATSKTAGIVWSPNFADGLSFSLDWYNVKIEQSIVSDSVDNILRDCYVAGVTSRCEGIVRNADGVITDMFYGLTNAGGTETEGYDFGVNYRMPETSFGQFTINWQSSYVSKYDTLADNAPETRWEGNVGYPGVFRVRSNLGVNWEMGDYSISYMARYYSGMKEGCTTDVRKPCDTPDHLDVYGAADPLNYTGSNTFSDLQFSVKLPWNATASLGANNIFDHAGPQMFSQPNSSFAYYGGFDIGRFWYMKYQQRF</sequence>
<comment type="similarity">
    <text evidence="8 9">Belongs to the TonB-dependent receptor family.</text>
</comment>
<dbReference type="Pfam" id="PF00593">
    <property type="entry name" value="TonB_dep_Rec_b-barrel"/>
    <property type="match status" value="1"/>
</dbReference>
<keyword evidence="2 8" id="KW-0813">Transport</keyword>
<dbReference type="EMBL" id="BAAAZU010000031">
    <property type="protein sequence ID" value="GAA3933423.1"/>
    <property type="molecule type" value="Genomic_DNA"/>
</dbReference>
<feature type="domain" description="TonB-dependent receptor-like beta-barrel" evidence="11">
    <location>
        <begin position="325"/>
        <end position="927"/>
    </location>
</feature>
<comment type="caution">
    <text evidence="13">The sequence shown here is derived from an EMBL/GenBank/DDBJ whole genome shotgun (WGS) entry which is preliminary data.</text>
</comment>
<dbReference type="Pfam" id="PF07715">
    <property type="entry name" value="Plug"/>
    <property type="match status" value="1"/>
</dbReference>
<evidence type="ECO:0000313" key="13">
    <source>
        <dbReference type="EMBL" id="GAA3933423.1"/>
    </source>
</evidence>
<keyword evidence="10" id="KW-0732">Signal</keyword>